<evidence type="ECO:0000313" key="4">
    <source>
        <dbReference type="Proteomes" id="UP000005056"/>
    </source>
</evidence>
<accession>A0AAN3M5E4</accession>
<dbReference type="Proteomes" id="UP000005056">
    <property type="component" value="Unassembled WGS sequence"/>
</dbReference>
<reference evidence="3 4" key="1">
    <citation type="submission" date="2010-09" db="EMBL/GenBank/DDBJ databases">
        <authorList>
            <person name="Weinstock G."/>
            <person name="Sodergren E."/>
            <person name="Clifton S."/>
            <person name="Fulton L."/>
            <person name="Fulton B."/>
            <person name="Courtney L."/>
            <person name="Fronick C."/>
            <person name="Harrison M."/>
            <person name="Strong C."/>
            <person name="Farmer C."/>
            <person name="Delahaunty K."/>
            <person name="Markovic C."/>
            <person name="Hall O."/>
            <person name="Minx P."/>
            <person name="Tomlinson C."/>
            <person name="Mitreva M."/>
            <person name="Hou S."/>
            <person name="Chen J."/>
            <person name="Wollam A."/>
            <person name="Pepin K.H."/>
            <person name="Johnson M."/>
            <person name="Bhonagiri V."/>
            <person name="Zhang X."/>
            <person name="Suruliraj S."/>
            <person name="Warren W."/>
            <person name="Chinwalla A."/>
            <person name="Mardis E.R."/>
            <person name="Wilson R.K."/>
        </authorList>
    </citation>
    <scope>NUCLEOTIDE SEQUENCE [LARGE SCALE GENOMIC DNA]</scope>
    <source>
        <strain evidence="3 4">MS 85-1</strain>
    </source>
</reference>
<dbReference type="InterPro" id="IPR002525">
    <property type="entry name" value="Transp_IS110-like_N"/>
</dbReference>
<organism evidence="3 4">
    <name type="scientific">Escherichia coli MS 85-1</name>
    <dbReference type="NCBI Taxonomy" id="679202"/>
    <lineage>
        <taxon>Bacteria</taxon>
        <taxon>Pseudomonadati</taxon>
        <taxon>Pseudomonadota</taxon>
        <taxon>Gammaproteobacteria</taxon>
        <taxon>Enterobacterales</taxon>
        <taxon>Enterobacteriaceae</taxon>
        <taxon>Escherichia</taxon>
    </lineage>
</organism>
<proteinExistence type="predicted"/>
<dbReference type="NCBIfam" id="NF033542">
    <property type="entry name" value="transpos_IS110"/>
    <property type="match status" value="1"/>
</dbReference>
<name>A0AAN3M5E4_ECOLX</name>
<dbReference type="PANTHER" id="PTHR33055">
    <property type="entry name" value="TRANSPOSASE FOR INSERTION SEQUENCE ELEMENT IS1111A"/>
    <property type="match status" value="1"/>
</dbReference>
<dbReference type="EMBL" id="ADWQ01000050">
    <property type="protein sequence ID" value="EFU32912.1"/>
    <property type="molecule type" value="Genomic_DNA"/>
</dbReference>
<dbReference type="Pfam" id="PF02371">
    <property type="entry name" value="Transposase_20"/>
    <property type="match status" value="1"/>
</dbReference>
<dbReference type="GO" id="GO:0004803">
    <property type="term" value="F:transposase activity"/>
    <property type="evidence" value="ECO:0007669"/>
    <property type="project" value="InterPro"/>
</dbReference>
<feature type="domain" description="Transposase IS116/IS110/IS902 C-terminal" evidence="2">
    <location>
        <begin position="217"/>
        <end position="295"/>
    </location>
</feature>
<dbReference type="PANTHER" id="PTHR33055:SF3">
    <property type="entry name" value="PUTATIVE TRANSPOSASE FOR IS117-RELATED"/>
    <property type="match status" value="1"/>
</dbReference>
<evidence type="ECO:0000313" key="3">
    <source>
        <dbReference type="EMBL" id="EFU32912.1"/>
    </source>
</evidence>
<dbReference type="GO" id="GO:0006313">
    <property type="term" value="P:DNA transposition"/>
    <property type="evidence" value="ECO:0007669"/>
    <property type="project" value="InterPro"/>
</dbReference>
<dbReference type="AlphaFoldDB" id="A0AAN3M5E4"/>
<dbReference type="Pfam" id="PF01548">
    <property type="entry name" value="DEDD_Tnp_IS110"/>
    <property type="match status" value="1"/>
</dbReference>
<comment type="caution">
    <text evidence="3">The sequence shown here is derived from an EMBL/GenBank/DDBJ whole genome shotgun (WGS) entry which is preliminary data.</text>
</comment>
<evidence type="ECO:0000259" key="2">
    <source>
        <dbReference type="Pfam" id="PF02371"/>
    </source>
</evidence>
<dbReference type="InterPro" id="IPR003346">
    <property type="entry name" value="Transposase_20"/>
</dbReference>
<protein>
    <submittedName>
        <fullName evidence="3">Transposase</fullName>
    </submittedName>
</protein>
<evidence type="ECO:0000259" key="1">
    <source>
        <dbReference type="Pfam" id="PF01548"/>
    </source>
</evidence>
<gene>
    <name evidence="3" type="ORF">HMPREF9350_05256</name>
</gene>
<feature type="domain" description="Transposase IS110-like N-terminal" evidence="1">
    <location>
        <begin position="14"/>
        <end position="154"/>
    </location>
</feature>
<dbReference type="GO" id="GO:0003677">
    <property type="term" value="F:DNA binding"/>
    <property type="evidence" value="ECO:0007669"/>
    <property type="project" value="InterPro"/>
</dbReference>
<sequence>MVAEIGRGDMKRIAVDLAKSVYQVAESVRSGQVVQRKRLNREAFRRYIQEQAEPVEWVMEACGTAHYWGRVAQALGHQVRLLHPRYVRPYRRRNKTDRNDCDAMLEATRCTDIHPVPVKSHDQQQLQQLHGLRETWKKSRTQRINLLRGLLREAGIEAPASTAAFIRAASERVDQPELAPLSRLLHIVLAEINLYEQCMAECEQQLKRWHADDDIVRKLDEVSGIGLLTASALTAAVGRPERFASGRQLSAWLGMTPREFSSGERRKLGHISRQGNVYVRTLLIHGSRAALLAAQRCQARTPEKLTQLQRWAVATAARIGHNKAAVALANKLVRICWAVWCHERRFNGNWQSTKPA</sequence>
<dbReference type="InterPro" id="IPR047650">
    <property type="entry name" value="Transpos_IS110"/>
</dbReference>